<dbReference type="Proteomes" id="UP000199296">
    <property type="component" value="Unassembled WGS sequence"/>
</dbReference>
<dbReference type="STRING" id="470826.SAMN04488027_10493"/>
<organism evidence="9 10">
    <name type="scientific">Psychroflexus sediminis</name>
    <dbReference type="NCBI Taxonomy" id="470826"/>
    <lineage>
        <taxon>Bacteria</taxon>
        <taxon>Pseudomonadati</taxon>
        <taxon>Bacteroidota</taxon>
        <taxon>Flavobacteriia</taxon>
        <taxon>Flavobacteriales</taxon>
        <taxon>Flavobacteriaceae</taxon>
        <taxon>Psychroflexus</taxon>
    </lineage>
</organism>
<keyword evidence="5 6" id="KW-0482">Metalloprotease</keyword>
<keyword evidence="4 6" id="KW-0862">Zinc</keyword>
<proteinExistence type="inferred from homology"/>
<dbReference type="InterPro" id="IPR051156">
    <property type="entry name" value="Mito/Outer_Membr_Metalloprot"/>
</dbReference>
<dbReference type="Pfam" id="PF01435">
    <property type="entry name" value="Peptidase_M48"/>
    <property type="match status" value="1"/>
</dbReference>
<dbReference type="RefSeq" id="WP_093366380.1">
    <property type="nucleotide sequence ID" value="NZ_FNCW01000004.1"/>
</dbReference>
<feature type="signal peptide" evidence="7">
    <location>
        <begin position="1"/>
        <end position="23"/>
    </location>
</feature>
<evidence type="ECO:0000256" key="5">
    <source>
        <dbReference type="ARBA" id="ARBA00023049"/>
    </source>
</evidence>
<dbReference type="EMBL" id="FNCW01000004">
    <property type="protein sequence ID" value="SDG62405.1"/>
    <property type="molecule type" value="Genomic_DNA"/>
</dbReference>
<evidence type="ECO:0000313" key="10">
    <source>
        <dbReference type="Proteomes" id="UP000199296"/>
    </source>
</evidence>
<evidence type="ECO:0000256" key="4">
    <source>
        <dbReference type="ARBA" id="ARBA00022833"/>
    </source>
</evidence>
<evidence type="ECO:0000259" key="8">
    <source>
        <dbReference type="Pfam" id="PF01435"/>
    </source>
</evidence>
<keyword evidence="2" id="KW-0479">Metal-binding</keyword>
<comment type="cofactor">
    <cofactor evidence="6">
        <name>Zn(2+)</name>
        <dbReference type="ChEBI" id="CHEBI:29105"/>
    </cofactor>
    <text evidence="6">Binds 1 zinc ion per subunit.</text>
</comment>
<dbReference type="AlphaFoldDB" id="A0A1G7VRH0"/>
<dbReference type="PROSITE" id="PS51257">
    <property type="entry name" value="PROKAR_LIPOPROTEIN"/>
    <property type="match status" value="1"/>
</dbReference>
<keyword evidence="7" id="KW-0732">Signal</keyword>
<feature type="domain" description="Peptidase M48" evidence="8">
    <location>
        <begin position="81"/>
        <end position="255"/>
    </location>
</feature>
<dbReference type="InterPro" id="IPR001915">
    <property type="entry name" value="Peptidase_M48"/>
</dbReference>
<accession>A0A1G7VRH0</accession>
<gene>
    <name evidence="9" type="ORF">SAMN04488027_10493</name>
</gene>
<dbReference type="GO" id="GO:0046872">
    <property type="term" value="F:metal ion binding"/>
    <property type="evidence" value="ECO:0007669"/>
    <property type="project" value="UniProtKB-KW"/>
</dbReference>
<evidence type="ECO:0000256" key="2">
    <source>
        <dbReference type="ARBA" id="ARBA00022723"/>
    </source>
</evidence>
<keyword evidence="10" id="KW-1185">Reference proteome</keyword>
<evidence type="ECO:0000313" key="9">
    <source>
        <dbReference type="EMBL" id="SDG62405.1"/>
    </source>
</evidence>
<dbReference type="GO" id="GO:0004222">
    <property type="term" value="F:metalloendopeptidase activity"/>
    <property type="evidence" value="ECO:0007669"/>
    <property type="project" value="InterPro"/>
</dbReference>
<keyword evidence="3 6" id="KW-0378">Hydrolase</keyword>
<dbReference type="CDD" id="cd07331">
    <property type="entry name" value="M48C_Oma1_like"/>
    <property type="match status" value="1"/>
</dbReference>
<dbReference type="GO" id="GO:0016020">
    <property type="term" value="C:membrane"/>
    <property type="evidence" value="ECO:0007669"/>
    <property type="project" value="TreeGrafter"/>
</dbReference>
<comment type="similarity">
    <text evidence="6">Belongs to the peptidase M48 family.</text>
</comment>
<keyword evidence="1 6" id="KW-0645">Protease</keyword>
<protein>
    <submittedName>
        <fullName evidence="9">Peptidase family M48</fullName>
    </submittedName>
</protein>
<name>A0A1G7VRH0_9FLAO</name>
<sequence length="273" mass="30223">MSKFKFYTSFLLMFIIVSCGTNPFTGKSTLALVPNSQILPMSFQQYNKVLEESDVVKEGEEAQMIQRVGFKIANAAERWLNENGYPNYTDNYKWEFSLIKDDQKNAWAMPGGKVAFYTGILPVAKNEAGVAAIMGHEVAHALANHGQQRMSAGQIQQAAGAVGMLALGDDQESQQLFATAYGIGSQVGFMLPFSRKHETEADRIGIKLMAIAGYNPEEAVDLWQRMKDASEGAGPPEFLSTHPSYNERIENLQDWVDDAKRTAAKYGVTSFQN</sequence>
<dbReference type="PANTHER" id="PTHR22726">
    <property type="entry name" value="METALLOENDOPEPTIDASE OMA1"/>
    <property type="match status" value="1"/>
</dbReference>
<dbReference type="Gene3D" id="3.30.2010.10">
    <property type="entry name" value="Metalloproteases ('zincins'), catalytic domain"/>
    <property type="match status" value="1"/>
</dbReference>
<evidence type="ECO:0000256" key="6">
    <source>
        <dbReference type="RuleBase" id="RU003983"/>
    </source>
</evidence>
<dbReference type="PANTHER" id="PTHR22726:SF24">
    <property type="entry name" value="M48 FAMILY METALLOPEPTIDASE"/>
    <property type="match status" value="1"/>
</dbReference>
<reference evidence="9 10" key="1">
    <citation type="submission" date="2016-10" db="EMBL/GenBank/DDBJ databases">
        <authorList>
            <person name="de Groot N.N."/>
        </authorList>
    </citation>
    <scope>NUCLEOTIDE SEQUENCE [LARGE SCALE GENOMIC DNA]</scope>
    <source>
        <strain evidence="9 10">DSM 19803</strain>
    </source>
</reference>
<evidence type="ECO:0000256" key="1">
    <source>
        <dbReference type="ARBA" id="ARBA00022670"/>
    </source>
</evidence>
<evidence type="ECO:0000256" key="3">
    <source>
        <dbReference type="ARBA" id="ARBA00022801"/>
    </source>
</evidence>
<dbReference type="GO" id="GO:0051603">
    <property type="term" value="P:proteolysis involved in protein catabolic process"/>
    <property type="evidence" value="ECO:0007669"/>
    <property type="project" value="TreeGrafter"/>
</dbReference>
<dbReference type="OrthoDB" id="9810445at2"/>
<evidence type="ECO:0000256" key="7">
    <source>
        <dbReference type="SAM" id="SignalP"/>
    </source>
</evidence>
<feature type="chain" id="PRO_5011643716" evidence="7">
    <location>
        <begin position="24"/>
        <end position="273"/>
    </location>
</feature>